<dbReference type="Gene3D" id="2.60.40.10">
    <property type="entry name" value="Immunoglobulins"/>
    <property type="match status" value="3"/>
</dbReference>
<dbReference type="InterPro" id="IPR008964">
    <property type="entry name" value="Invasin/intimin_cell_adhesion"/>
</dbReference>
<dbReference type="KEGG" id="ifl:C1H71_13290"/>
<evidence type="ECO:0000313" key="2">
    <source>
        <dbReference type="EMBL" id="QBC44404.1"/>
    </source>
</evidence>
<dbReference type="RefSeq" id="WP_130106942.1">
    <property type="nucleotide sequence ID" value="NZ_CP025781.1"/>
</dbReference>
<dbReference type="EMBL" id="CP025781">
    <property type="protein sequence ID" value="QBC44404.1"/>
    <property type="molecule type" value="Genomic_DNA"/>
</dbReference>
<protein>
    <submittedName>
        <fullName evidence="2">Uncharacterized protein</fullName>
    </submittedName>
</protein>
<proteinExistence type="predicted"/>
<accession>A0A7G3GB94</accession>
<sequence length="701" mass="72095">MERINFNGKSARKVAGGLLLLATIMLTACNGSSGDGAGSAGTGQGGTNASGPVSISVGLSPNSSVSLGAQTTATATLLDSKKQPIADALVTFSTDSKQATMVPSSGKVLTNASGQAVISLTAASVDANGAGSLQVDAAGASGGSPFTVTGIANYTIGSTSISLEPITLGQTTIDAYATTAVKVKVLINGVAATTPQTVTFTSGCATSGKAKLDGTALTIAGEASATYTDDGCTGSDTITASLNIGNTAPRSATLNFNPRKSSSLKFVSTTPTDGVITLKGFGSAARQETAQVVFQLVDANNNGIQGKAIDFSLDVGVGGVSLQSASSITDSTGKATAIVLAGNQPTPVRVMAKSDGLSSQSNGLSISTGFPDMDSLSLSVDRRNINGWRYDGATATLTMRLADHFNNPIPDGTVVNFITDGGRIGSNNTGQCQTKDSQCSIVLNSQKPRPLNGRVHIVAYAIGEESFVDKNNNIIADQDAELVDINDFSSDIGEAFIDVNENGKFDLGIDQLVDFNSNSKYDGPDGKFNGSLCLSSWSKCSSTKTLHVFAQDIFIFSSDKPLLDTIQVAPALPVTGLRKIVLQCDQAQQEILWIRESNAQNAMPTGTVISYNTVDAGSIGTKPTTIPSSTQDVKLQTGGITIFSPTITAKKCKDMKEEAVSRGSWGVSVAVPDHGGGTALTTDFTTSFCVYRTDKTAADCN</sequence>
<name>A0A7G3GB94_9NEIS</name>
<reference evidence="2 3" key="1">
    <citation type="submission" date="2018-01" db="EMBL/GenBank/DDBJ databases">
        <title>Genome sequence of Iodobacter sp. strain PCH194 isolated from Indian Trans-Himalaya.</title>
        <authorList>
            <person name="Kumar V."/>
            <person name="Thakur V."/>
            <person name="Kumar S."/>
            <person name="Singh D."/>
        </authorList>
    </citation>
    <scope>NUCLEOTIDE SEQUENCE [LARGE SCALE GENOMIC DNA]</scope>
    <source>
        <strain evidence="2 3">PCH194</strain>
    </source>
</reference>
<organism evidence="2 3">
    <name type="scientific">Iodobacter fluviatilis</name>
    <dbReference type="NCBI Taxonomy" id="537"/>
    <lineage>
        <taxon>Bacteria</taxon>
        <taxon>Pseudomonadati</taxon>
        <taxon>Pseudomonadota</taxon>
        <taxon>Betaproteobacteria</taxon>
        <taxon>Neisseriales</taxon>
        <taxon>Chitinibacteraceae</taxon>
        <taxon>Iodobacter</taxon>
    </lineage>
</organism>
<gene>
    <name evidence="2" type="ORF">C1H71_13290</name>
</gene>
<keyword evidence="3" id="KW-1185">Reference proteome</keyword>
<evidence type="ECO:0000256" key="1">
    <source>
        <dbReference type="SAM" id="SignalP"/>
    </source>
</evidence>
<keyword evidence="1" id="KW-0732">Signal</keyword>
<feature type="chain" id="PRO_5028961778" evidence="1">
    <location>
        <begin position="29"/>
        <end position="701"/>
    </location>
</feature>
<dbReference type="SUPFAM" id="SSF49373">
    <property type="entry name" value="Invasin/intimin cell-adhesion fragments"/>
    <property type="match status" value="2"/>
</dbReference>
<dbReference type="AlphaFoldDB" id="A0A7G3GB94"/>
<dbReference type="InterPro" id="IPR013783">
    <property type="entry name" value="Ig-like_fold"/>
</dbReference>
<dbReference type="Proteomes" id="UP000515917">
    <property type="component" value="Chromosome"/>
</dbReference>
<evidence type="ECO:0000313" key="3">
    <source>
        <dbReference type="Proteomes" id="UP000515917"/>
    </source>
</evidence>
<feature type="signal peptide" evidence="1">
    <location>
        <begin position="1"/>
        <end position="28"/>
    </location>
</feature>
<dbReference type="PROSITE" id="PS51257">
    <property type="entry name" value="PROKAR_LIPOPROTEIN"/>
    <property type="match status" value="1"/>
</dbReference>